<evidence type="ECO:0000313" key="3">
    <source>
        <dbReference type="Proteomes" id="UP000323884"/>
    </source>
</evidence>
<feature type="transmembrane region" description="Helical" evidence="1">
    <location>
        <begin position="104"/>
        <end position="120"/>
    </location>
</feature>
<dbReference type="EMBL" id="VTRU01000003">
    <property type="protein sequence ID" value="TZF95116.1"/>
    <property type="molecule type" value="Genomic_DNA"/>
</dbReference>
<sequence length="130" mass="15312">MKILRTNWINILGVFIFLLIYSIIFNFTVDDGVTRNFFQSIFAAIFLILLYGLMFWAGFILALIILDLILIIPNQDKLTLKLLFEWAIISIPFIYWAIIYEKQRSIFIVAIIAFLITQLLRKKLINKVIH</sequence>
<reference evidence="2 3" key="1">
    <citation type="submission" date="2019-08" db="EMBL/GenBank/DDBJ databases">
        <title>Draft genome sequence of Chryseobacterium sp. Gsoil 183.</title>
        <authorList>
            <person name="Im W.-T."/>
        </authorList>
    </citation>
    <scope>NUCLEOTIDE SEQUENCE [LARGE SCALE GENOMIC DNA]</scope>
    <source>
        <strain evidence="2 3">Gsoil 183</strain>
    </source>
</reference>
<proteinExistence type="predicted"/>
<keyword evidence="3" id="KW-1185">Reference proteome</keyword>
<accession>A0A5D8ZL48</accession>
<keyword evidence="1" id="KW-0472">Membrane</keyword>
<organism evidence="2 3">
    <name type="scientific">Chryseobacterium panacisoli</name>
    <dbReference type="NCBI Taxonomy" id="1807141"/>
    <lineage>
        <taxon>Bacteria</taxon>
        <taxon>Pseudomonadati</taxon>
        <taxon>Bacteroidota</taxon>
        <taxon>Flavobacteriia</taxon>
        <taxon>Flavobacteriales</taxon>
        <taxon>Weeksellaceae</taxon>
        <taxon>Chryseobacterium group</taxon>
        <taxon>Chryseobacterium</taxon>
    </lineage>
</organism>
<evidence type="ECO:0000256" key="1">
    <source>
        <dbReference type="SAM" id="Phobius"/>
    </source>
</evidence>
<evidence type="ECO:0000313" key="2">
    <source>
        <dbReference type="EMBL" id="TZF95116.1"/>
    </source>
</evidence>
<dbReference type="OrthoDB" id="894149at2"/>
<feature type="transmembrane region" description="Helical" evidence="1">
    <location>
        <begin position="41"/>
        <end position="66"/>
    </location>
</feature>
<dbReference type="Proteomes" id="UP000323884">
    <property type="component" value="Unassembled WGS sequence"/>
</dbReference>
<keyword evidence="1" id="KW-0812">Transmembrane</keyword>
<gene>
    <name evidence="2" type="ORF">FW781_14565</name>
</gene>
<dbReference type="AlphaFoldDB" id="A0A5D8ZL48"/>
<feature type="transmembrane region" description="Helical" evidence="1">
    <location>
        <begin position="7"/>
        <end position="29"/>
    </location>
</feature>
<comment type="caution">
    <text evidence="2">The sequence shown here is derived from an EMBL/GenBank/DDBJ whole genome shotgun (WGS) entry which is preliminary data.</text>
</comment>
<feature type="transmembrane region" description="Helical" evidence="1">
    <location>
        <begin position="78"/>
        <end position="98"/>
    </location>
</feature>
<protein>
    <submittedName>
        <fullName evidence="2">Uncharacterized protein</fullName>
    </submittedName>
</protein>
<dbReference type="RefSeq" id="WP_149388090.1">
    <property type="nucleotide sequence ID" value="NZ_VTRU01000003.1"/>
</dbReference>
<name>A0A5D8ZL48_9FLAO</name>
<keyword evidence="1" id="KW-1133">Transmembrane helix</keyword>